<dbReference type="NCBIfam" id="TIGR02385">
    <property type="entry name" value="RelE_StbE"/>
    <property type="match status" value="1"/>
</dbReference>
<protein>
    <submittedName>
        <fullName evidence="3">Type II toxin-antitoxin system RelE/ParE family toxin</fullName>
    </submittedName>
</protein>
<comment type="similarity">
    <text evidence="1">Belongs to the RelE toxin family.</text>
</comment>
<dbReference type="Proteomes" id="UP000247536">
    <property type="component" value="Unassembled WGS sequence"/>
</dbReference>
<gene>
    <name evidence="3" type="ORF">DMY87_19525</name>
</gene>
<name>A0ABX5NLC3_9HYPH</name>
<evidence type="ECO:0000256" key="1">
    <source>
        <dbReference type="ARBA" id="ARBA00006226"/>
    </source>
</evidence>
<organism evidence="3 4">
    <name type="scientific">Rhizobium wuzhouense</name>
    <dbReference type="NCBI Taxonomy" id="1986026"/>
    <lineage>
        <taxon>Bacteria</taxon>
        <taxon>Pseudomonadati</taxon>
        <taxon>Pseudomonadota</taxon>
        <taxon>Alphaproteobacteria</taxon>
        <taxon>Hyphomicrobiales</taxon>
        <taxon>Rhizobiaceae</taxon>
        <taxon>Rhizobium/Agrobacterium group</taxon>
        <taxon>Rhizobium</taxon>
    </lineage>
</organism>
<reference evidence="3 4" key="1">
    <citation type="submission" date="2018-06" db="EMBL/GenBank/DDBJ databases">
        <title>Rhizobium wuzhouense sp. nov., isolated from roots of Oryza officinalis.</title>
        <authorList>
            <person name="Yuan T."/>
        </authorList>
    </citation>
    <scope>NUCLEOTIDE SEQUENCE [LARGE SCALE GENOMIC DNA]</scope>
    <source>
        <strain evidence="3 4">W44</strain>
    </source>
</reference>
<dbReference type="PANTHER" id="PTHR33755:SF6">
    <property type="entry name" value="PLASMID STABILIZATION SYSTEM PROTEIN"/>
    <property type="match status" value="1"/>
</dbReference>
<evidence type="ECO:0000313" key="3">
    <source>
        <dbReference type="EMBL" id="PYB70674.1"/>
    </source>
</evidence>
<keyword evidence="4" id="KW-1185">Reference proteome</keyword>
<proteinExistence type="inferred from homology"/>
<dbReference type="InterPro" id="IPR051803">
    <property type="entry name" value="TA_system_RelE-like_toxin"/>
</dbReference>
<dbReference type="Pfam" id="PF05016">
    <property type="entry name" value="ParE_toxin"/>
    <property type="match status" value="1"/>
</dbReference>
<dbReference type="InterPro" id="IPR007712">
    <property type="entry name" value="RelE/ParE_toxin"/>
</dbReference>
<dbReference type="EMBL" id="QJRY01000008">
    <property type="protein sequence ID" value="PYB70674.1"/>
    <property type="molecule type" value="Genomic_DNA"/>
</dbReference>
<sequence>MNVKFSPQATADLTAIHTYIADQDPSAAGRILSRLRQVTETLGQFPLLGRPGAVNGTREFAVHGLPYTVIYRVVSTAELDIVTILHQRKLYPPSGD</sequence>
<accession>A0ABX5NLC3</accession>
<dbReference type="PANTHER" id="PTHR33755">
    <property type="entry name" value="TOXIN PARE1-RELATED"/>
    <property type="match status" value="1"/>
</dbReference>
<dbReference type="Gene3D" id="3.30.2310.20">
    <property type="entry name" value="RelE-like"/>
    <property type="match status" value="1"/>
</dbReference>
<comment type="caution">
    <text evidence="3">The sequence shown here is derived from an EMBL/GenBank/DDBJ whole genome shotgun (WGS) entry which is preliminary data.</text>
</comment>
<keyword evidence="2" id="KW-1277">Toxin-antitoxin system</keyword>
<dbReference type="InterPro" id="IPR035093">
    <property type="entry name" value="RelE/ParE_toxin_dom_sf"/>
</dbReference>
<evidence type="ECO:0000256" key="2">
    <source>
        <dbReference type="ARBA" id="ARBA00022649"/>
    </source>
</evidence>
<evidence type="ECO:0000313" key="4">
    <source>
        <dbReference type="Proteomes" id="UP000247536"/>
    </source>
</evidence>